<evidence type="ECO:0000313" key="3">
    <source>
        <dbReference type="Proteomes" id="UP000217790"/>
    </source>
</evidence>
<sequence>MYLTAVQQAVAERHPQVASIFFIALAAVSSVAAEGCYKGGQAGSCDDAAYLFCKEMLTINGGQTDTESNSVTKSSTRTITESDCAGAMFINGNCDNGGNKTINGIEYTADPNEGVC</sequence>
<dbReference type="Proteomes" id="UP000217790">
    <property type="component" value="Unassembled WGS sequence"/>
</dbReference>
<proteinExistence type="predicted"/>
<keyword evidence="1" id="KW-0732">Signal</keyword>
<reference evidence="3" key="1">
    <citation type="journal article" date="2017" name="Nat. Ecol. Evol.">
        <title>Genome expansion and lineage-specific genetic innovations in the forest pathogenic fungi Armillaria.</title>
        <authorList>
            <person name="Sipos G."/>
            <person name="Prasanna A.N."/>
            <person name="Walter M.C."/>
            <person name="O'Connor E."/>
            <person name="Balint B."/>
            <person name="Krizsan K."/>
            <person name="Kiss B."/>
            <person name="Hess J."/>
            <person name="Varga T."/>
            <person name="Slot J."/>
            <person name="Riley R."/>
            <person name="Boka B."/>
            <person name="Rigling D."/>
            <person name="Barry K."/>
            <person name="Lee J."/>
            <person name="Mihaltcheva S."/>
            <person name="LaButti K."/>
            <person name="Lipzen A."/>
            <person name="Waldron R."/>
            <person name="Moloney N.M."/>
            <person name="Sperisen C."/>
            <person name="Kredics L."/>
            <person name="Vagvoelgyi C."/>
            <person name="Patrignani A."/>
            <person name="Fitzpatrick D."/>
            <person name="Nagy I."/>
            <person name="Doyle S."/>
            <person name="Anderson J.B."/>
            <person name="Grigoriev I.V."/>
            <person name="Gueldener U."/>
            <person name="Muensterkoetter M."/>
            <person name="Nagy L.G."/>
        </authorList>
    </citation>
    <scope>NUCLEOTIDE SEQUENCE [LARGE SCALE GENOMIC DNA]</scope>
    <source>
        <strain evidence="3">Ar21-2</strain>
    </source>
</reference>
<dbReference type="OrthoDB" id="2884672at2759"/>
<dbReference type="InParanoid" id="A0A2H3D6T9"/>
<evidence type="ECO:0000256" key="1">
    <source>
        <dbReference type="SAM" id="SignalP"/>
    </source>
</evidence>
<feature type="signal peptide" evidence="1">
    <location>
        <begin position="1"/>
        <end position="33"/>
    </location>
</feature>
<organism evidence="2 3">
    <name type="scientific">Armillaria gallica</name>
    <name type="common">Bulbous honey fungus</name>
    <name type="synonym">Armillaria bulbosa</name>
    <dbReference type="NCBI Taxonomy" id="47427"/>
    <lineage>
        <taxon>Eukaryota</taxon>
        <taxon>Fungi</taxon>
        <taxon>Dikarya</taxon>
        <taxon>Basidiomycota</taxon>
        <taxon>Agaricomycotina</taxon>
        <taxon>Agaricomycetes</taxon>
        <taxon>Agaricomycetidae</taxon>
        <taxon>Agaricales</taxon>
        <taxon>Marasmiineae</taxon>
        <taxon>Physalacriaceae</taxon>
        <taxon>Armillaria</taxon>
    </lineage>
</organism>
<keyword evidence="3" id="KW-1185">Reference proteome</keyword>
<feature type="chain" id="PRO_5013547521" evidence="1">
    <location>
        <begin position="34"/>
        <end position="116"/>
    </location>
</feature>
<name>A0A2H3D6T9_ARMGA</name>
<gene>
    <name evidence="2" type="ORF">ARMGADRAFT_1032050</name>
</gene>
<evidence type="ECO:0000313" key="2">
    <source>
        <dbReference type="EMBL" id="PBK90955.1"/>
    </source>
</evidence>
<protein>
    <submittedName>
        <fullName evidence="2">Uncharacterized protein</fullName>
    </submittedName>
</protein>
<dbReference type="EMBL" id="KZ293663">
    <property type="protein sequence ID" value="PBK90955.1"/>
    <property type="molecule type" value="Genomic_DNA"/>
</dbReference>
<accession>A0A2H3D6T9</accession>
<dbReference type="AlphaFoldDB" id="A0A2H3D6T9"/>